<gene>
    <name evidence="2" type="ORF">GALL_416070</name>
</gene>
<organism evidence="2">
    <name type="scientific">mine drainage metagenome</name>
    <dbReference type="NCBI Taxonomy" id="410659"/>
    <lineage>
        <taxon>unclassified sequences</taxon>
        <taxon>metagenomes</taxon>
        <taxon>ecological metagenomes</taxon>
    </lineage>
</organism>
<feature type="compositionally biased region" description="Gly residues" evidence="1">
    <location>
        <begin position="91"/>
        <end position="105"/>
    </location>
</feature>
<protein>
    <submittedName>
        <fullName evidence="2">Uncharacterized protein</fullName>
    </submittedName>
</protein>
<feature type="region of interest" description="Disordered" evidence="1">
    <location>
        <begin position="56"/>
        <end position="164"/>
    </location>
</feature>
<feature type="compositionally biased region" description="Polar residues" evidence="1">
    <location>
        <begin position="141"/>
        <end position="153"/>
    </location>
</feature>
<evidence type="ECO:0000313" key="2">
    <source>
        <dbReference type="EMBL" id="OIQ76705.1"/>
    </source>
</evidence>
<accession>A0A1J5PZ03</accession>
<reference evidence="2" key="1">
    <citation type="submission" date="2016-10" db="EMBL/GenBank/DDBJ databases">
        <title>Sequence of Gallionella enrichment culture.</title>
        <authorList>
            <person name="Poehlein A."/>
            <person name="Muehling M."/>
            <person name="Daniel R."/>
        </authorList>
    </citation>
    <scope>NUCLEOTIDE SEQUENCE</scope>
</reference>
<proteinExistence type="predicted"/>
<evidence type="ECO:0000256" key="1">
    <source>
        <dbReference type="SAM" id="MobiDB-lite"/>
    </source>
</evidence>
<dbReference type="EMBL" id="MLJW01001795">
    <property type="protein sequence ID" value="OIQ76705.1"/>
    <property type="molecule type" value="Genomic_DNA"/>
</dbReference>
<comment type="caution">
    <text evidence="2">The sequence shown here is derived from an EMBL/GenBank/DDBJ whole genome shotgun (WGS) entry which is preliminary data.</text>
</comment>
<name>A0A1J5PZ03_9ZZZZ</name>
<sequence>MVESAVAVQLQRAAGVGMTAAQDAQETFAVQGPGTQRLRDRGACRKQQIEFARSQRLRRRAGVERQQGQADLWRDGEQCGGQHGAGAAVKGVGGGDAEGQRGTGGIESPAGSKQPGEFAQRQTQRLAQGFGARRGDHATRGGNQQRVTESIAQLAQLGGQRRLR</sequence>
<dbReference type="AlphaFoldDB" id="A0A1J5PZ03"/>